<dbReference type="AlphaFoldDB" id="A0A0W0G9B2"/>
<dbReference type="Proteomes" id="UP000054988">
    <property type="component" value="Unassembled WGS sequence"/>
</dbReference>
<accession>A0A0W0G9B2</accession>
<dbReference type="EMBL" id="LATX01000762">
    <property type="protein sequence ID" value="KTB45142.1"/>
    <property type="molecule type" value="Genomic_DNA"/>
</dbReference>
<feature type="non-terminal residue" evidence="1">
    <location>
        <position position="167"/>
    </location>
</feature>
<evidence type="ECO:0000313" key="1">
    <source>
        <dbReference type="EMBL" id="KTB45142.1"/>
    </source>
</evidence>
<evidence type="ECO:0000313" key="2">
    <source>
        <dbReference type="Proteomes" id="UP000054988"/>
    </source>
</evidence>
<organism evidence="1 2">
    <name type="scientific">Moniliophthora roreri</name>
    <name type="common">Frosty pod rot fungus</name>
    <name type="synonym">Monilia roreri</name>
    <dbReference type="NCBI Taxonomy" id="221103"/>
    <lineage>
        <taxon>Eukaryota</taxon>
        <taxon>Fungi</taxon>
        <taxon>Dikarya</taxon>
        <taxon>Basidiomycota</taxon>
        <taxon>Agaricomycotina</taxon>
        <taxon>Agaricomycetes</taxon>
        <taxon>Agaricomycetidae</taxon>
        <taxon>Agaricales</taxon>
        <taxon>Marasmiineae</taxon>
        <taxon>Marasmiaceae</taxon>
        <taxon>Moniliophthora</taxon>
    </lineage>
</organism>
<proteinExistence type="predicted"/>
<name>A0A0W0G9B2_MONRR</name>
<protein>
    <submittedName>
        <fullName evidence="1">Uncharacterized protein</fullName>
    </submittedName>
</protein>
<reference evidence="1 2" key="1">
    <citation type="submission" date="2015-12" db="EMBL/GenBank/DDBJ databases">
        <title>Draft genome sequence of Moniliophthora roreri, the causal agent of frosty pod rot of cacao.</title>
        <authorList>
            <person name="Aime M.C."/>
            <person name="Diaz-Valderrama J.R."/>
            <person name="Kijpornyongpan T."/>
            <person name="Phillips-Mora W."/>
        </authorList>
    </citation>
    <scope>NUCLEOTIDE SEQUENCE [LARGE SCALE GENOMIC DNA]</scope>
    <source>
        <strain evidence="1 2">MCA 2952</strain>
    </source>
</reference>
<sequence length="167" mass="19430">MSTPQNSIFTTPAKRTTLRSVVPYTSLHVEQDKRMVKVGTEMKHKFVGPIEPKKFLDDFLPQVTPRTGRFMKQQLYDAGHDQKIQKEEHMYKPMMKSLGKYCPDLRLINSSRQSDDANWEHQPGLLKPDISAYTKESGVVCNDFTRTEFFMEFKWKEGDDGFDDSDK</sequence>
<comment type="caution">
    <text evidence="1">The sequence shown here is derived from an EMBL/GenBank/DDBJ whole genome shotgun (WGS) entry which is preliminary data.</text>
</comment>
<gene>
    <name evidence="1" type="ORF">WG66_2281</name>
</gene>